<dbReference type="EMBL" id="WUUL01000003">
    <property type="protein sequence ID" value="MXQ53150.1"/>
    <property type="molecule type" value="Genomic_DNA"/>
</dbReference>
<dbReference type="Proteomes" id="UP000430692">
    <property type="component" value="Unassembled WGS sequence"/>
</dbReference>
<protein>
    <submittedName>
        <fullName evidence="1">Uncharacterized protein</fullName>
    </submittedName>
</protein>
<name>A0A6I4VTH5_9BACL</name>
<sequence length="98" mass="11669">MVPRNRRREKFNPKEISSRDLQDYRSYCKPFAKPTTVNKKVAAFIIYGLSSETDRVQTDPMRKIKMKFISTLQLTPRWLTRREQSCLLDVLKEKTKIC</sequence>
<keyword evidence="2" id="KW-1185">Reference proteome</keyword>
<accession>A0A6I4VTH5</accession>
<dbReference type="RefSeq" id="WP_160800515.1">
    <property type="nucleotide sequence ID" value="NZ_WUUL01000003.1"/>
</dbReference>
<evidence type="ECO:0000313" key="2">
    <source>
        <dbReference type="Proteomes" id="UP000430692"/>
    </source>
</evidence>
<reference evidence="1 2" key="1">
    <citation type="submission" date="2019-12" db="EMBL/GenBank/DDBJ databases">
        <title>Whole-genome analyses of novel actinobacteria.</title>
        <authorList>
            <person name="Sahin N."/>
            <person name="Saygin H."/>
        </authorList>
    </citation>
    <scope>NUCLEOTIDE SEQUENCE [LARGE SCALE GENOMIC DNA]</scope>
    <source>
        <strain evidence="1 2">KC615</strain>
    </source>
</reference>
<gene>
    <name evidence="1" type="ORF">GSM42_05260</name>
</gene>
<comment type="caution">
    <text evidence="1">The sequence shown here is derived from an EMBL/GenBank/DDBJ whole genome shotgun (WGS) entry which is preliminary data.</text>
</comment>
<organism evidence="1 2">
    <name type="scientific">Shimazuella alba</name>
    <dbReference type="NCBI Taxonomy" id="2690964"/>
    <lineage>
        <taxon>Bacteria</taxon>
        <taxon>Bacillati</taxon>
        <taxon>Bacillota</taxon>
        <taxon>Bacilli</taxon>
        <taxon>Bacillales</taxon>
        <taxon>Thermoactinomycetaceae</taxon>
        <taxon>Shimazuella</taxon>
    </lineage>
</organism>
<dbReference type="AlphaFoldDB" id="A0A6I4VTH5"/>
<evidence type="ECO:0000313" key="1">
    <source>
        <dbReference type="EMBL" id="MXQ53150.1"/>
    </source>
</evidence>
<proteinExistence type="predicted"/>